<evidence type="ECO:0000313" key="2">
    <source>
        <dbReference type="EMBL" id="MBV2128605.1"/>
    </source>
</evidence>
<proteinExistence type="predicted"/>
<dbReference type="NCBIfam" id="TIGR00281">
    <property type="entry name" value="SMC-Scp complex subunit ScpB"/>
    <property type="match status" value="1"/>
</dbReference>
<organism evidence="2 3">
    <name type="scientific">Arsukibacterium indicum</name>
    <dbReference type="NCBI Taxonomy" id="2848612"/>
    <lineage>
        <taxon>Bacteria</taxon>
        <taxon>Pseudomonadati</taxon>
        <taxon>Pseudomonadota</taxon>
        <taxon>Gammaproteobacteria</taxon>
        <taxon>Chromatiales</taxon>
        <taxon>Chromatiaceae</taxon>
        <taxon>Arsukibacterium</taxon>
    </lineage>
</organism>
<dbReference type="PANTHER" id="PTHR34298">
    <property type="entry name" value="SEGREGATION AND CONDENSATION PROTEIN B"/>
    <property type="match status" value="1"/>
</dbReference>
<name>A0ABS6MIM5_9GAMM</name>
<accession>A0ABS6MIM5</accession>
<keyword evidence="1" id="KW-0963">Cytoplasm</keyword>
<dbReference type="Proteomes" id="UP000704611">
    <property type="component" value="Unassembled WGS sequence"/>
</dbReference>
<protein>
    <submittedName>
        <fullName evidence="2">SMC-Scp complex subunit ScpB</fullName>
    </submittedName>
</protein>
<dbReference type="EMBL" id="JAHRID010000002">
    <property type="protein sequence ID" value="MBV2128605.1"/>
    <property type="molecule type" value="Genomic_DNA"/>
</dbReference>
<comment type="caution">
    <text evidence="2">The sequence shown here is derived from an EMBL/GenBank/DDBJ whole genome shotgun (WGS) entry which is preliminary data.</text>
</comment>
<gene>
    <name evidence="2" type="primary">scpB</name>
    <name evidence="2" type="ORF">KQY15_05795</name>
</gene>
<reference evidence="2 3" key="1">
    <citation type="submission" date="2021-06" db="EMBL/GenBank/DDBJ databases">
        <title>Rheinheimera indica sp. nov., isolated from deep-sea sediment.</title>
        <authorList>
            <person name="Wang Z."/>
            <person name="Zhang X.-Y."/>
        </authorList>
    </citation>
    <scope>NUCLEOTIDE SEQUENCE [LARGE SCALE GENOMIC DNA]</scope>
    <source>
        <strain evidence="2 3">SM2107</strain>
    </source>
</reference>
<dbReference type="PANTHER" id="PTHR34298:SF2">
    <property type="entry name" value="SEGREGATION AND CONDENSATION PROTEIN B"/>
    <property type="match status" value="1"/>
</dbReference>
<sequence>MAQKINDIQLLQLIEAAIFASEQPLSVAELQASVLQRFTVSKSRIDATIRQLQDDYSARGIVLQHTASGFRFVTRPELSDDLAQLWPERSARYSRAVLETLALIAYKQPITRGEIEEVRGVTVSTQIIRTLLDRGWVKVVGHKEVPGRPGLYATTALFLDYFGLKSLSDLPPLPEFTELTADLLPTVEMTGELH</sequence>
<dbReference type="RefSeq" id="WP_217668133.1">
    <property type="nucleotide sequence ID" value="NZ_JAHRID010000002.1"/>
</dbReference>
<evidence type="ECO:0000256" key="1">
    <source>
        <dbReference type="ARBA" id="ARBA00022490"/>
    </source>
</evidence>
<dbReference type="PIRSF" id="PIRSF019345">
    <property type="entry name" value="ScpB"/>
    <property type="match status" value="1"/>
</dbReference>
<dbReference type="Pfam" id="PF04079">
    <property type="entry name" value="SMC_ScpB"/>
    <property type="match status" value="1"/>
</dbReference>
<evidence type="ECO:0000313" key="3">
    <source>
        <dbReference type="Proteomes" id="UP000704611"/>
    </source>
</evidence>
<dbReference type="InterPro" id="IPR005234">
    <property type="entry name" value="ScpB_csome_segregation"/>
</dbReference>
<keyword evidence="3" id="KW-1185">Reference proteome</keyword>